<protein>
    <submittedName>
        <fullName evidence="1">Uncharacterized protein</fullName>
    </submittedName>
</protein>
<organism evidence="1 2">
    <name type="scientific">Winogradskya consettensis</name>
    <dbReference type="NCBI Taxonomy" id="113560"/>
    <lineage>
        <taxon>Bacteria</taxon>
        <taxon>Bacillati</taxon>
        <taxon>Actinomycetota</taxon>
        <taxon>Actinomycetes</taxon>
        <taxon>Micromonosporales</taxon>
        <taxon>Micromonosporaceae</taxon>
        <taxon>Winogradskya</taxon>
    </lineage>
</organism>
<evidence type="ECO:0000313" key="2">
    <source>
        <dbReference type="Proteomes" id="UP000680865"/>
    </source>
</evidence>
<comment type="caution">
    <text evidence="1">The sequence shown here is derived from an EMBL/GenBank/DDBJ whole genome shotgun (WGS) entry which is preliminary data.</text>
</comment>
<evidence type="ECO:0000313" key="1">
    <source>
        <dbReference type="EMBL" id="GIM71024.1"/>
    </source>
</evidence>
<gene>
    <name evidence="1" type="ORF">Aco04nite_23350</name>
</gene>
<dbReference type="EMBL" id="BOQP01000008">
    <property type="protein sequence ID" value="GIM71024.1"/>
    <property type="molecule type" value="Genomic_DNA"/>
</dbReference>
<proteinExistence type="predicted"/>
<name>A0A919SG28_9ACTN</name>
<accession>A0A919SG28</accession>
<dbReference type="Proteomes" id="UP000680865">
    <property type="component" value="Unassembled WGS sequence"/>
</dbReference>
<dbReference type="RefSeq" id="WP_212997192.1">
    <property type="nucleotide sequence ID" value="NZ_BAAATW010000003.1"/>
</dbReference>
<dbReference type="AlphaFoldDB" id="A0A919SG28"/>
<sequence length="105" mass="11957">MRTTPMRLLGFLTAFSDGRLPGIGGSSLARCHHPGCRWRDFVYRVDAMTGCRLHPGESRKVRSGTRLSVRCFGSPSCQRKSVDVVYSRDLHTREDFRCSTHRQDL</sequence>
<reference evidence="1" key="1">
    <citation type="submission" date="2021-03" db="EMBL/GenBank/DDBJ databases">
        <title>Whole genome shotgun sequence of Actinoplanes consettensis NBRC 14913.</title>
        <authorList>
            <person name="Komaki H."/>
            <person name="Tamura T."/>
        </authorList>
    </citation>
    <scope>NUCLEOTIDE SEQUENCE</scope>
    <source>
        <strain evidence="1">NBRC 14913</strain>
    </source>
</reference>
<keyword evidence="2" id="KW-1185">Reference proteome</keyword>